<gene>
    <name evidence="1" type="ORF">GBF38_013012</name>
</gene>
<reference evidence="1" key="1">
    <citation type="submission" date="2020-04" db="EMBL/GenBank/DDBJ databases">
        <title>A chromosome-scale assembly and high-density genetic map of the yellow drum (Nibea albiflora) genome.</title>
        <authorList>
            <person name="Xu D."/>
            <person name="Zhang W."/>
            <person name="Chen R."/>
            <person name="Tan P."/>
            <person name="Wang L."/>
            <person name="Song H."/>
            <person name="Tian L."/>
            <person name="Zhu Q."/>
            <person name="Wang B."/>
        </authorList>
    </citation>
    <scope>NUCLEOTIDE SEQUENCE</scope>
    <source>
        <strain evidence="1">ZJHYS-2018</strain>
    </source>
</reference>
<proteinExistence type="predicted"/>
<dbReference type="Proteomes" id="UP000805704">
    <property type="component" value="Chromosome 2"/>
</dbReference>
<keyword evidence="2" id="KW-1185">Reference proteome</keyword>
<organism evidence="1 2">
    <name type="scientific">Nibea albiflora</name>
    <name type="common">Yellow drum</name>
    <name type="synonym">Corvina albiflora</name>
    <dbReference type="NCBI Taxonomy" id="240163"/>
    <lineage>
        <taxon>Eukaryota</taxon>
        <taxon>Metazoa</taxon>
        <taxon>Chordata</taxon>
        <taxon>Craniata</taxon>
        <taxon>Vertebrata</taxon>
        <taxon>Euteleostomi</taxon>
        <taxon>Actinopterygii</taxon>
        <taxon>Neopterygii</taxon>
        <taxon>Teleostei</taxon>
        <taxon>Neoteleostei</taxon>
        <taxon>Acanthomorphata</taxon>
        <taxon>Eupercaria</taxon>
        <taxon>Sciaenidae</taxon>
        <taxon>Nibea</taxon>
    </lineage>
</organism>
<evidence type="ECO:0000313" key="1">
    <source>
        <dbReference type="EMBL" id="KAG8007467.1"/>
    </source>
</evidence>
<dbReference type="EMBL" id="CM024790">
    <property type="protein sequence ID" value="KAG8007467.1"/>
    <property type="molecule type" value="Genomic_DNA"/>
</dbReference>
<sequence>MAALIDRWVPLQELSAHQQLHVISITSARASVIVLETERSRVTVVQSETRTRSIDHSIADSSRGAPVGHLSTAELI</sequence>
<evidence type="ECO:0000313" key="2">
    <source>
        <dbReference type="Proteomes" id="UP000805704"/>
    </source>
</evidence>
<accession>A0ACB7EZX2</accession>
<name>A0ACB7EZX2_NIBAL</name>
<comment type="caution">
    <text evidence="1">The sequence shown here is derived from an EMBL/GenBank/DDBJ whole genome shotgun (WGS) entry which is preliminary data.</text>
</comment>
<protein>
    <submittedName>
        <fullName evidence="1">Uncharacterized protein</fullName>
    </submittedName>
</protein>